<comment type="caution">
    <text evidence="3">The sequence shown here is derived from an EMBL/GenBank/DDBJ whole genome shotgun (WGS) entry which is preliminary data.</text>
</comment>
<dbReference type="Pfam" id="PF01041">
    <property type="entry name" value="DegT_DnrJ_EryC1"/>
    <property type="match status" value="1"/>
</dbReference>
<keyword evidence="2" id="KW-0663">Pyridoxal phosphate</keyword>
<accession>A0ABQ4EFR8</accession>
<dbReference type="Gene3D" id="3.90.1150.10">
    <property type="entry name" value="Aspartate Aminotransferase, domain 1"/>
    <property type="match status" value="1"/>
</dbReference>
<dbReference type="EMBL" id="BONX01000002">
    <property type="protein sequence ID" value="GIG93562.1"/>
    <property type="molecule type" value="Genomic_DNA"/>
</dbReference>
<dbReference type="Proteomes" id="UP000621500">
    <property type="component" value="Unassembled WGS sequence"/>
</dbReference>
<dbReference type="InterPro" id="IPR015421">
    <property type="entry name" value="PyrdxlP-dep_Trfase_major"/>
</dbReference>
<reference evidence="3 4" key="1">
    <citation type="submission" date="2021-01" db="EMBL/GenBank/DDBJ databases">
        <title>Whole genome shotgun sequence of Plantactinospora mayteni NBRC 109088.</title>
        <authorList>
            <person name="Komaki H."/>
            <person name="Tamura T."/>
        </authorList>
    </citation>
    <scope>NUCLEOTIDE SEQUENCE [LARGE SCALE GENOMIC DNA]</scope>
    <source>
        <strain evidence="3 4">NBRC 109088</strain>
    </source>
</reference>
<evidence type="ECO:0000313" key="4">
    <source>
        <dbReference type="Proteomes" id="UP000621500"/>
    </source>
</evidence>
<dbReference type="InterPro" id="IPR015422">
    <property type="entry name" value="PyrdxlP-dep_Trfase_small"/>
</dbReference>
<dbReference type="PANTHER" id="PTHR30244">
    <property type="entry name" value="TRANSAMINASE"/>
    <property type="match status" value="1"/>
</dbReference>
<name>A0ABQ4EFR8_9ACTN</name>
<comment type="similarity">
    <text evidence="2">Belongs to the DegT/DnrJ/EryC1 family.</text>
</comment>
<dbReference type="SUPFAM" id="SSF53383">
    <property type="entry name" value="PLP-dependent transferases"/>
    <property type="match status" value="1"/>
</dbReference>
<evidence type="ECO:0000313" key="3">
    <source>
        <dbReference type="EMBL" id="GIG93562.1"/>
    </source>
</evidence>
<comment type="cofactor">
    <cofactor evidence="1">
        <name>pyridoxal 5'-phosphate</name>
        <dbReference type="ChEBI" id="CHEBI:597326"/>
    </cofactor>
</comment>
<keyword evidence="4" id="KW-1185">Reference proteome</keyword>
<evidence type="ECO:0000256" key="2">
    <source>
        <dbReference type="RuleBase" id="RU004508"/>
    </source>
</evidence>
<organism evidence="3 4">
    <name type="scientific">Plantactinospora mayteni</name>
    <dbReference type="NCBI Taxonomy" id="566021"/>
    <lineage>
        <taxon>Bacteria</taxon>
        <taxon>Bacillati</taxon>
        <taxon>Actinomycetota</taxon>
        <taxon>Actinomycetes</taxon>
        <taxon>Micromonosporales</taxon>
        <taxon>Micromonosporaceae</taxon>
        <taxon>Plantactinospora</taxon>
    </lineage>
</organism>
<dbReference type="PANTHER" id="PTHR30244:SF34">
    <property type="entry name" value="DTDP-4-AMINO-4,6-DIDEOXYGALACTOSE TRANSAMINASE"/>
    <property type="match status" value="1"/>
</dbReference>
<dbReference type="InterPro" id="IPR015424">
    <property type="entry name" value="PyrdxlP-dep_Trfase"/>
</dbReference>
<evidence type="ECO:0000256" key="1">
    <source>
        <dbReference type="ARBA" id="ARBA00001933"/>
    </source>
</evidence>
<sequence length="429" mass="46501">MTGLRVETGAVLAIDGGSAVRAPEREWPGWPVPGPAAESHLAEVLHGGRWAITSPRRGDLFERRFARMFARYVGTRHCVPTDHGSSALVIALESLGLAYGDPVLVPALTWTACATAVLRAGLLPVLADVDPETGCLDVSALRADDDVRAVVAVHWACGMADIPAIEEFASVRGIQVVEDAAQAHGARWLGRPAGSLGRLGCFSMQHSKVLTCGEGGAVVTDDDALLTRLEELRADSRSWRDDARPGELDLRESATVLGANFCLSEFGAALLCAQLPQLDAQNAVRERNYERLRELLVDVPGVRLLTRRPEQDRVSLYEVPVVFDPLPPHRDNSWVAAALTAEVGMRAYPPRAPLQRSPLLRPWTKPALAPLSERFVARHRGRVFPGADRLARHAVLLHHSAFLGPESDMLDLARGIAKVAGHLRKVGRT</sequence>
<proteinExistence type="inferred from homology"/>
<dbReference type="Gene3D" id="3.40.640.10">
    <property type="entry name" value="Type I PLP-dependent aspartate aminotransferase-like (Major domain)"/>
    <property type="match status" value="1"/>
</dbReference>
<gene>
    <name evidence="3" type="primary">rifK_2</name>
    <name evidence="3" type="ORF">Pma05_01350</name>
</gene>
<dbReference type="RefSeq" id="WP_203855251.1">
    <property type="nucleotide sequence ID" value="NZ_BAAAZQ010000003.1"/>
</dbReference>
<protein>
    <submittedName>
        <fullName evidence="3">3-amino-5-hydroxybenzoate synthase</fullName>
    </submittedName>
</protein>
<dbReference type="InterPro" id="IPR000653">
    <property type="entry name" value="DegT/StrS_aminotransferase"/>
</dbReference>